<gene>
    <name evidence="2" type="ORF">HAX54_024283</name>
</gene>
<accession>A0ABS8UXQ1</accession>
<evidence type="ECO:0000256" key="1">
    <source>
        <dbReference type="SAM" id="Phobius"/>
    </source>
</evidence>
<dbReference type="Proteomes" id="UP000823775">
    <property type="component" value="Unassembled WGS sequence"/>
</dbReference>
<protein>
    <submittedName>
        <fullName evidence="2">Uncharacterized protein</fullName>
    </submittedName>
</protein>
<evidence type="ECO:0000313" key="3">
    <source>
        <dbReference type="Proteomes" id="UP000823775"/>
    </source>
</evidence>
<dbReference type="PANTHER" id="PTHR34116">
    <property type="entry name" value="PLASMINOGEN ACTIVATOR INHIBITOR"/>
    <property type="match status" value="1"/>
</dbReference>
<comment type="caution">
    <text evidence="2">The sequence shown here is derived from an EMBL/GenBank/DDBJ whole genome shotgun (WGS) entry which is preliminary data.</text>
</comment>
<sequence>MVVLRLRGVNKVKSLISFVLRRRSEGSCGRGVSGLHAVREHACNLWFGTCLYLTVVFLLRASLVKSGTLSQKWNGKTVGYILLFCLPVFAVQLILILAGPQLKKNHMSRLPHYFTSPFVRSKNDVDVALCTYPLLSIFCLSLCHHANFIFILAWWKNPAFALKKISERDIESRRRLSDEQHETAL</sequence>
<feature type="transmembrane region" description="Helical" evidence="1">
    <location>
        <begin position="45"/>
        <end position="65"/>
    </location>
</feature>
<evidence type="ECO:0000313" key="2">
    <source>
        <dbReference type="EMBL" id="MCD9639635.1"/>
    </source>
</evidence>
<keyword evidence="1" id="KW-0472">Membrane</keyword>
<organism evidence="2 3">
    <name type="scientific">Datura stramonium</name>
    <name type="common">Jimsonweed</name>
    <name type="synonym">Common thornapple</name>
    <dbReference type="NCBI Taxonomy" id="4076"/>
    <lineage>
        <taxon>Eukaryota</taxon>
        <taxon>Viridiplantae</taxon>
        <taxon>Streptophyta</taxon>
        <taxon>Embryophyta</taxon>
        <taxon>Tracheophyta</taxon>
        <taxon>Spermatophyta</taxon>
        <taxon>Magnoliopsida</taxon>
        <taxon>eudicotyledons</taxon>
        <taxon>Gunneridae</taxon>
        <taxon>Pentapetalae</taxon>
        <taxon>asterids</taxon>
        <taxon>lamiids</taxon>
        <taxon>Solanales</taxon>
        <taxon>Solanaceae</taxon>
        <taxon>Solanoideae</taxon>
        <taxon>Datureae</taxon>
        <taxon>Datura</taxon>
    </lineage>
</organism>
<dbReference type="EMBL" id="JACEIK010002962">
    <property type="protein sequence ID" value="MCD9639635.1"/>
    <property type="molecule type" value="Genomic_DNA"/>
</dbReference>
<keyword evidence="3" id="KW-1185">Reference proteome</keyword>
<reference evidence="2 3" key="1">
    <citation type="journal article" date="2021" name="BMC Genomics">
        <title>Datura genome reveals duplications of psychoactive alkaloid biosynthetic genes and high mutation rate following tissue culture.</title>
        <authorList>
            <person name="Rajewski A."/>
            <person name="Carter-House D."/>
            <person name="Stajich J."/>
            <person name="Litt A."/>
        </authorList>
    </citation>
    <scope>NUCLEOTIDE SEQUENCE [LARGE SCALE GENOMIC DNA]</scope>
    <source>
        <strain evidence="2">AR-01</strain>
    </source>
</reference>
<feature type="transmembrane region" description="Helical" evidence="1">
    <location>
        <begin position="77"/>
        <end position="98"/>
    </location>
</feature>
<keyword evidence="1" id="KW-1133">Transmembrane helix</keyword>
<dbReference type="PANTHER" id="PTHR34116:SF2">
    <property type="entry name" value="THH1_TOM1_TOM3 DOMAIN-CONTAINING PROTEIN"/>
    <property type="match status" value="1"/>
</dbReference>
<feature type="transmembrane region" description="Helical" evidence="1">
    <location>
        <begin position="132"/>
        <end position="155"/>
    </location>
</feature>
<name>A0ABS8UXQ1_DATST</name>
<proteinExistence type="predicted"/>
<keyword evidence="1" id="KW-0812">Transmembrane</keyword>